<evidence type="ECO:0000256" key="1">
    <source>
        <dbReference type="ARBA" id="ARBA00000385"/>
    </source>
</evidence>
<name>A0A2M8EQ24_9BACT</name>
<dbReference type="GO" id="GO:1990481">
    <property type="term" value="P:mRNA pseudouridine synthesis"/>
    <property type="evidence" value="ECO:0007669"/>
    <property type="project" value="TreeGrafter"/>
</dbReference>
<dbReference type="Pfam" id="PF01509">
    <property type="entry name" value="TruB_N"/>
    <property type="match status" value="1"/>
</dbReference>
<comment type="similarity">
    <text evidence="2 5">Belongs to the pseudouridine synthase TruB family. Type 1 subfamily.</text>
</comment>
<dbReference type="EC" id="5.4.99.25" evidence="5"/>
<protein>
    <recommendedName>
        <fullName evidence="5">tRNA pseudouridine synthase B</fullName>
        <ecNumber evidence="5">5.4.99.25</ecNumber>
    </recommendedName>
    <alternativeName>
        <fullName evidence="5">tRNA pseudouridine(55) synthase</fullName>
        <shortName evidence="5">Psi55 synthase</shortName>
    </alternativeName>
    <alternativeName>
        <fullName evidence="5">tRNA pseudouridylate synthase</fullName>
    </alternativeName>
    <alternativeName>
        <fullName evidence="5">tRNA-uridine isomerase</fullName>
    </alternativeName>
</protein>
<dbReference type="InterPro" id="IPR014780">
    <property type="entry name" value="tRNA_psdUridine_synth_TruB"/>
</dbReference>
<evidence type="ECO:0000256" key="3">
    <source>
        <dbReference type="ARBA" id="ARBA00022694"/>
    </source>
</evidence>
<keyword evidence="4 5" id="KW-0413">Isomerase</keyword>
<comment type="caution">
    <text evidence="7">The sequence shown here is derived from an EMBL/GenBank/DDBJ whole genome shotgun (WGS) entry which is preliminary data.</text>
</comment>
<dbReference type="PANTHER" id="PTHR13767">
    <property type="entry name" value="TRNA-PSEUDOURIDINE SYNTHASE"/>
    <property type="match status" value="1"/>
</dbReference>
<gene>
    <name evidence="5 7" type="primary">truB</name>
    <name evidence="7" type="ORF">CO057_00825</name>
</gene>
<evidence type="ECO:0000313" key="7">
    <source>
        <dbReference type="EMBL" id="PJC24822.1"/>
    </source>
</evidence>
<dbReference type="Gene3D" id="3.30.2350.10">
    <property type="entry name" value="Pseudouridine synthase"/>
    <property type="match status" value="1"/>
</dbReference>
<comment type="function">
    <text evidence="5">Responsible for synthesis of pseudouridine from uracil-55 in the psi GC loop of transfer RNAs.</text>
</comment>
<dbReference type="PANTHER" id="PTHR13767:SF2">
    <property type="entry name" value="PSEUDOURIDYLATE SYNTHASE TRUB1"/>
    <property type="match status" value="1"/>
</dbReference>
<comment type="catalytic activity">
    <reaction evidence="1 5">
        <text>uridine(55) in tRNA = pseudouridine(55) in tRNA</text>
        <dbReference type="Rhea" id="RHEA:42532"/>
        <dbReference type="Rhea" id="RHEA-COMP:10101"/>
        <dbReference type="Rhea" id="RHEA-COMP:10102"/>
        <dbReference type="ChEBI" id="CHEBI:65314"/>
        <dbReference type="ChEBI" id="CHEBI:65315"/>
        <dbReference type="EC" id="5.4.99.25"/>
    </reaction>
</comment>
<dbReference type="InterPro" id="IPR002501">
    <property type="entry name" value="PsdUridine_synth_N"/>
</dbReference>
<dbReference type="CDD" id="cd02573">
    <property type="entry name" value="PseudoU_synth_EcTruB"/>
    <property type="match status" value="1"/>
</dbReference>
<sequence>MLNTTDPQSGFILIDKPARITSHDVVDVLRRLTGIKKIGHAGTLDPFATGLLIIAIGRETTREISKFVGMDKTYEAQIVLGATTVSLDTETEVIFNRVGAYGHTPLRRDEIENAMKKLTGEIDQIPPMHSAIKVGGKRLYKSARKGEEVRVEPRKIRVKEFTMIEPKIPQVSGRPVEQKTQIISAHIKCSSGTYVRALARDLAAELGTVGYLRNLKRTSIGKFELQNAIKLKDLTANNWQILVKSLKEMAIDEKAI</sequence>
<evidence type="ECO:0000256" key="4">
    <source>
        <dbReference type="ARBA" id="ARBA00023235"/>
    </source>
</evidence>
<accession>A0A2M8EQ24</accession>
<dbReference type="GO" id="GO:0160148">
    <property type="term" value="F:tRNA pseudouridine(55) synthase activity"/>
    <property type="evidence" value="ECO:0007669"/>
    <property type="project" value="UniProtKB-EC"/>
</dbReference>
<dbReference type="HAMAP" id="MF_01080">
    <property type="entry name" value="TruB_bact"/>
    <property type="match status" value="1"/>
</dbReference>
<dbReference type="EMBL" id="PFSI01000016">
    <property type="protein sequence ID" value="PJC24822.1"/>
    <property type="molecule type" value="Genomic_DNA"/>
</dbReference>
<dbReference type="Proteomes" id="UP000230251">
    <property type="component" value="Unassembled WGS sequence"/>
</dbReference>
<organism evidence="7 8">
    <name type="scientific">Candidatus Uhrbacteria bacterium CG_4_9_14_0_2_um_filter_41_50</name>
    <dbReference type="NCBI Taxonomy" id="1975031"/>
    <lineage>
        <taxon>Bacteria</taxon>
        <taxon>Candidatus Uhriibacteriota</taxon>
    </lineage>
</organism>
<dbReference type="InterPro" id="IPR020103">
    <property type="entry name" value="PsdUridine_synth_cat_dom_sf"/>
</dbReference>
<proteinExistence type="inferred from homology"/>
<dbReference type="NCBIfam" id="TIGR00431">
    <property type="entry name" value="TruB"/>
    <property type="match status" value="1"/>
</dbReference>
<keyword evidence="3 5" id="KW-0819">tRNA processing</keyword>
<dbReference type="SUPFAM" id="SSF55120">
    <property type="entry name" value="Pseudouridine synthase"/>
    <property type="match status" value="1"/>
</dbReference>
<evidence type="ECO:0000259" key="6">
    <source>
        <dbReference type="Pfam" id="PF01509"/>
    </source>
</evidence>
<feature type="active site" description="Nucleophile" evidence="5">
    <location>
        <position position="45"/>
    </location>
</feature>
<feature type="domain" description="Pseudouridine synthase II N-terminal" evidence="6">
    <location>
        <begin position="30"/>
        <end position="195"/>
    </location>
</feature>
<evidence type="ECO:0000256" key="5">
    <source>
        <dbReference type="HAMAP-Rule" id="MF_01080"/>
    </source>
</evidence>
<dbReference type="GO" id="GO:0031119">
    <property type="term" value="P:tRNA pseudouridine synthesis"/>
    <property type="evidence" value="ECO:0007669"/>
    <property type="project" value="UniProtKB-UniRule"/>
</dbReference>
<reference evidence="8" key="1">
    <citation type="submission" date="2017-09" db="EMBL/GenBank/DDBJ databases">
        <title>Depth-based differentiation of microbial function through sediment-hosted aquifers and enrichment of novel symbionts in the deep terrestrial subsurface.</title>
        <authorList>
            <person name="Probst A.J."/>
            <person name="Ladd B."/>
            <person name="Jarett J.K."/>
            <person name="Geller-Mcgrath D.E."/>
            <person name="Sieber C.M.K."/>
            <person name="Emerson J.B."/>
            <person name="Anantharaman K."/>
            <person name="Thomas B.C."/>
            <person name="Malmstrom R."/>
            <person name="Stieglmeier M."/>
            <person name="Klingl A."/>
            <person name="Woyke T."/>
            <person name="Ryan C.M."/>
            <person name="Banfield J.F."/>
        </authorList>
    </citation>
    <scope>NUCLEOTIDE SEQUENCE [LARGE SCALE GENOMIC DNA]</scope>
</reference>
<dbReference type="GO" id="GO:0003723">
    <property type="term" value="F:RNA binding"/>
    <property type="evidence" value="ECO:0007669"/>
    <property type="project" value="InterPro"/>
</dbReference>
<evidence type="ECO:0000313" key="8">
    <source>
        <dbReference type="Proteomes" id="UP000230251"/>
    </source>
</evidence>
<evidence type="ECO:0000256" key="2">
    <source>
        <dbReference type="ARBA" id="ARBA00005642"/>
    </source>
</evidence>
<dbReference type="AlphaFoldDB" id="A0A2M8EQ24"/>